<dbReference type="Gene3D" id="1.10.3210.30">
    <property type="match status" value="1"/>
</dbReference>
<name>A0A2M7G930_9BACT</name>
<keyword evidence="8" id="KW-0051">Antiviral defense</keyword>
<comment type="similarity">
    <text evidence="1">In the N-terminal section; belongs to the CRISPR-associated nuclease Cas3-HD family.</text>
</comment>
<dbReference type="InterPro" id="IPR006483">
    <property type="entry name" value="CRISPR-assoc_Cas3_HD"/>
</dbReference>
<evidence type="ECO:0000256" key="8">
    <source>
        <dbReference type="ARBA" id="ARBA00023118"/>
    </source>
</evidence>
<dbReference type="SUPFAM" id="SSF52540">
    <property type="entry name" value="P-loop containing nucleoside triphosphate hydrolases"/>
    <property type="match status" value="1"/>
</dbReference>
<dbReference type="AlphaFoldDB" id="A0A2M7G930"/>
<dbReference type="Proteomes" id="UP000231019">
    <property type="component" value="Unassembled WGS sequence"/>
</dbReference>
<dbReference type="NCBIfam" id="TIGR02562">
    <property type="entry name" value="cas3_yersinia"/>
    <property type="match status" value="1"/>
</dbReference>
<dbReference type="InterPro" id="IPR048823">
    <property type="entry name" value="Cas3_I-F_Cas2"/>
</dbReference>
<keyword evidence="5" id="KW-0378">Hydrolase</keyword>
<keyword evidence="3" id="KW-0479">Metal-binding</keyword>
<feature type="domain" description="HD Cas3-type" evidence="9">
    <location>
        <begin position="102"/>
        <end position="318"/>
    </location>
</feature>
<organism evidence="10 11">
    <name type="scientific">bacterium (Candidatus Blackallbacteria) CG17_big_fil_post_rev_8_21_14_2_50_48_46</name>
    <dbReference type="NCBI Taxonomy" id="2014261"/>
    <lineage>
        <taxon>Bacteria</taxon>
        <taxon>Candidatus Blackallbacteria</taxon>
    </lineage>
</organism>
<dbReference type="GO" id="GO:0005524">
    <property type="term" value="F:ATP binding"/>
    <property type="evidence" value="ECO:0007669"/>
    <property type="project" value="UniProtKB-KW"/>
</dbReference>
<evidence type="ECO:0000259" key="9">
    <source>
        <dbReference type="PROSITE" id="PS51643"/>
    </source>
</evidence>
<evidence type="ECO:0000313" key="11">
    <source>
        <dbReference type="Proteomes" id="UP000231019"/>
    </source>
</evidence>
<evidence type="ECO:0000256" key="2">
    <source>
        <dbReference type="ARBA" id="ARBA00009046"/>
    </source>
</evidence>
<dbReference type="GO" id="GO:0004386">
    <property type="term" value="F:helicase activity"/>
    <property type="evidence" value="ECO:0007669"/>
    <property type="project" value="UniProtKB-KW"/>
</dbReference>
<dbReference type="GO" id="GO:0016787">
    <property type="term" value="F:hydrolase activity"/>
    <property type="evidence" value="ECO:0007669"/>
    <property type="project" value="UniProtKB-KW"/>
</dbReference>
<evidence type="ECO:0000256" key="4">
    <source>
        <dbReference type="ARBA" id="ARBA00022741"/>
    </source>
</evidence>
<dbReference type="InterPro" id="IPR038257">
    <property type="entry name" value="CRISPR-assoc_Cas3_HD_sf"/>
</dbReference>
<evidence type="ECO:0000256" key="3">
    <source>
        <dbReference type="ARBA" id="ARBA00022723"/>
    </source>
</evidence>
<accession>A0A2M7G930</accession>
<dbReference type="GO" id="GO:0046872">
    <property type="term" value="F:metal ion binding"/>
    <property type="evidence" value="ECO:0007669"/>
    <property type="project" value="UniProtKB-KW"/>
</dbReference>
<dbReference type="GO" id="GO:0051607">
    <property type="term" value="P:defense response to virus"/>
    <property type="evidence" value="ECO:0007669"/>
    <property type="project" value="UniProtKB-KW"/>
</dbReference>
<evidence type="ECO:0000256" key="1">
    <source>
        <dbReference type="ARBA" id="ARBA00006847"/>
    </source>
</evidence>
<dbReference type="PROSITE" id="PS51643">
    <property type="entry name" value="HD_CAS3"/>
    <property type="match status" value="1"/>
</dbReference>
<dbReference type="InterPro" id="IPR013395">
    <property type="entry name" value="CRISPR-assoc_Cas3_yers"/>
</dbReference>
<comment type="similarity">
    <text evidence="2">In the central section; belongs to the CRISPR-associated helicase Cas3 family.</text>
</comment>
<protein>
    <submittedName>
        <fullName evidence="10">Type I-F CRISPR-associated helicase Cas3</fullName>
    </submittedName>
</protein>
<proteinExistence type="inferred from homology"/>
<keyword evidence="4" id="KW-0547">Nucleotide-binding</keyword>
<evidence type="ECO:0000256" key="6">
    <source>
        <dbReference type="ARBA" id="ARBA00022806"/>
    </source>
</evidence>
<dbReference type="Pfam" id="PF21384">
    <property type="entry name" value="Cas3_I-F_Cas2"/>
    <property type="match status" value="1"/>
</dbReference>
<evidence type="ECO:0000256" key="5">
    <source>
        <dbReference type="ARBA" id="ARBA00022801"/>
    </source>
</evidence>
<reference evidence="10 11" key="1">
    <citation type="submission" date="2017-09" db="EMBL/GenBank/DDBJ databases">
        <title>Depth-based differentiation of microbial function through sediment-hosted aquifers and enrichment of novel symbionts in the deep terrestrial subsurface.</title>
        <authorList>
            <person name="Probst A.J."/>
            <person name="Ladd B."/>
            <person name="Jarett J.K."/>
            <person name="Geller-Mcgrath D.E."/>
            <person name="Sieber C.M."/>
            <person name="Emerson J.B."/>
            <person name="Anantharaman K."/>
            <person name="Thomas B.C."/>
            <person name="Malmstrom R."/>
            <person name="Stieglmeier M."/>
            <person name="Klingl A."/>
            <person name="Woyke T."/>
            <person name="Ryan C.M."/>
            <person name="Banfield J.F."/>
        </authorList>
    </citation>
    <scope>NUCLEOTIDE SEQUENCE [LARGE SCALE GENOMIC DNA]</scope>
    <source>
        <strain evidence="10">CG17_big_fil_post_rev_8_21_14_2_50_48_46</strain>
    </source>
</reference>
<evidence type="ECO:0000313" key="10">
    <source>
        <dbReference type="EMBL" id="PIW18551.1"/>
    </source>
</evidence>
<dbReference type="InterPro" id="IPR027417">
    <property type="entry name" value="P-loop_NTPase"/>
</dbReference>
<keyword evidence="6" id="KW-0347">Helicase</keyword>
<sequence>MIVTFVAQCEKKALDKTRMILDSYASRIGDRTWQTVITQEGLNAVRRLLRKSASKNTAVACHWIRSHRRTELIWIVGNRHKFNAEGHVPVHTTRAQVINTEWENNWQYMPVINALSALAALFHDWGKATLCFQKKLQASKPIADPLRHEWISCLLLNALVRQHDSQDALWLSQLVQTGVSQDLLNFDLKRIQKPLANLPSAASLIAWLVLSHHRLPLTNKDLRGHALGSFQEFFVLVAADYGYENRLEPREFEQRLPDCFVFPQGFLIESEAWNKQLKKWASRLLNCLPLLEKAIQDGTWRLILHYSRLSLMLADHHYSSQAADQNWVSSIRLFANTDRLTGTFKQKLDEHLVRVAENALKINHFLPAFETTLPLAQDIRPLKKKSQGIYIWQDKAVEAIKTWRRETLESSVSISQSAFFAVNMASTGLGKTMANAKIMRILSEDGDSLRYILALGLRTLTLQTGDEYRSRIGLDDTELAVLIGSSALQQLHSLDRQTSLKQDFSESGSESQEPLLEGEIYFSAPVLEERLNTVLRSERDRKFLYAPVLVCTLDHMMAATETIRGGRYILPSLRLMSSDLVIDEIDDFDGSDLIAIGRLIHLAGMSGRKVMISSATIPPDLAEGYLHAYRQGWLLYAKSRNLSQKINCAWVDEFKTEIKVLDATENAVEQYHGFHSDFIFKRVKKLSDPLKTPVRRKAKIILCDSLKTEESALSLTERYFELIRKSALEKHRQHHLVDPVSGKRISFGLIRVANILPCIELVKFLLQAPWEEGVDAKIMAYHSQQVLLLRSAQEKHLDQVLKRKDEDERSPAIFQHPVIRAHLENSEAEDMVFILVATPVEEIGRDHDFDWAVVEPSSFRSIIQLAGRVLRHRDKRVESENIALMQYNLKALQGKTLAYHRPGYERKAGEFNGKLHLSTHDLNILLQGSQIEEQITAIPRIQKPIELLPQERFADLEHETMAYLLSSYQALGCETLQGWLTQNWWLSALPQKENPFRKGQNTLSLTYIWEEGNLCFMEKHKQGDFHRVEQIYNIQNFILPAEFENRLWLKRDYLALLEEMATVLKESMTRVSQRFGEIQFAFYENQRGLIYSDQFGLFRSSD</sequence>
<evidence type="ECO:0000256" key="7">
    <source>
        <dbReference type="ARBA" id="ARBA00022840"/>
    </source>
</evidence>
<keyword evidence="7" id="KW-0067">ATP-binding</keyword>
<comment type="caution">
    <text evidence="10">The sequence shown here is derived from an EMBL/GenBank/DDBJ whole genome shotgun (WGS) entry which is preliminary data.</text>
</comment>
<dbReference type="EMBL" id="PFFQ01000012">
    <property type="protein sequence ID" value="PIW18551.1"/>
    <property type="molecule type" value="Genomic_DNA"/>
</dbReference>
<dbReference type="Pfam" id="PF22590">
    <property type="entry name" value="Cas3-like_C_2"/>
    <property type="match status" value="1"/>
</dbReference>
<dbReference type="InterPro" id="IPR054712">
    <property type="entry name" value="Cas3-like_dom"/>
</dbReference>
<gene>
    <name evidence="10" type="primary">cas3f</name>
    <name evidence="10" type="ORF">COW36_04460</name>
</gene>